<feature type="non-terminal residue" evidence="1">
    <location>
        <position position="77"/>
    </location>
</feature>
<evidence type="ECO:0000313" key="2">
    <source>
        <dbReference type="Proteomes" id="UP001233172"/>
    </source>
</evidence>
<reference evidence="1" key="1">
    <citation type="journal article" date="2023" name="PLoS Negl. Trop. Dis.">
        <title>A genome sequence for Biomphalaria pfeifferi, the major vector snail for the human-infecting parasite Schistosoma mansoni.</title>
        <authorList>
            <person name="Bu L."/>
            <person name="Lu L."/>
            <person name="Laidemitt M.R."/>
            <person name="Zhang S.M."/>
            <person name="Mutuku M."/>
            <person name="Mkoji G."/>
            <person name="Steinauer M."/>
            <person name="Loker E.S."/>
        </authorList>
    </citation>
    <scope>NUCLEOTIDE SEQUENCE</scope>
    <source>
        <strain evidence="1">KasaAsao</strain>
    </source>
</reference>
<keyword evidence="2" id="KW-1185">Reference proteome</keyword>
<name>A0AAD8BNZ0_BIOPF</name>
<proteinExistence type="predicted"/>
<accession>A0AAD8BNZ0</accession>
<gene>
    <name evidence="1" type="ORF">Bpfe_013081</name>
</gene>
<reference evidence="1" key="2">
    <citation type="submission" date="2023-04" db="EMBL/GenBank/DDBJ databases">
        <authorList>
            <person name="Bu L."/>
            <person name="Lu L."/>
            <person name="Laidemitt M.R."/>
            <person name="Zhang S.M."/>
            <person name="Mutuku M."/>
            <person name="Mkoji G."/>
            <person name="Steinauer M."/>
            <person name="Loker E.S."/>
        </authorList>
    </citation>
    <scope>NUCLEOTIDE SEQUENCE</scope>
    <source>
        <strain evidence="1">KasaAsao</strain>
        <tissue evidence="1">Whole Snail</tissue>
    </source>
</reference>
<sequence length="77" mass="8780">VHFKIFLGATNVNSSHVKFRWSSTNSSVELGIRQHAKPWQYPIKEMKYLSLDGVPGSDAQLDMYNDDNDSGMFLCQK</sequence>
<dbReference type="Proteomes" id="UP001233172">
    <property type="component" value="Unassembled WGS sequence"/>
</dbReference>
<dbReference type="EMBL" id="JASAOG010000054">
    <property type="protein sequence ID" value="KAK0057563.1"/>
    <property type="molecule type" value="Genomic_DNA"/>
</dbReference>
<organism evidence="1 2">
    <name type="scientific">Biomphalaria pfeifferi</name>
    <name type="common">Bloodfluke planorb</name>
    <name type="synonym">Freshwater snail</name>
    <dbReference type="NCBI Taxonomy" id="112525"/>
    <lineage>
        <taxon>Eukaryota</taxon>
        <taxon>Metazoa</taxon>
        <taxon>Spiralia</taxon>
        <taxon>Lophotrochozoa</taxon>
        <taxon>Mollusca</taxon>
        <taxon>Gastropoda</taxon>
        <taxon>Heterobranchia</taxon>
        <taxon>Euthyneura</taxon>
        <taxon>Panpulmonata</taxon>
        <taxon>Hygrophila</taxon>
        <taxon>Lymnaeoidea</taxon>
        <taxon>Planorbidae</taxon>
        <taxon>Biomphalaria</taxon>
    </lineage>
</organism>
<feature type="non-terminal residue" evidence="1">
    <location>
        <position position="1"/>
    </location>
</feature>
<protein>
    <submittedName>
        <fullName evidence="1">Uncharacterized protein</fullName>
    </submittedName>
</protein>
<dbReference type="AlphaFoldDB" id="A0AAD8BNZ0"/>
<comment type="caution">
    <text evidence="1">The sequence shown here is derived from an EMBL/GenBank/DDBJ whole genome shotgun (WGS) entry which is preliminary data.</text>
</comment>
<evidence type="ECO:0000313" key="1">
    <source>
        <dbReference type="EMBL" id="KAK0057563.1"/>
    </source>
</evidence>